<dbReference type="RefSeq" id="WP_047764817.1">
    <property type="nucleotide sequence ID" value="NZ_LAQL01000008.1"/>
</dbReference>
<keyword evidence="9" id="KW-0966">Cell projection</keyword>
<evidence type="ECO:0000256" key="6">
    <source>
        <dbReference type="RuleBase" id="RU362062"/>
    </source>
</evidence>
<evidence type="ECO:0000313" key="10">
    <source>
        <dbReference type="Proteomes" id="UP000035444"/>
    </source>
</evidence>
<evidence type="ECO:0000256" key="4">
    <source>
        <dbReference type="ARBA" id="ARBA00023143"/>
    </source>
</evidence>
<dbReference type="STRING" id="1489064.WH96_14025"/>
<gene>
    <name evidence="9" type="ORF">WH96_14025</name>
</gene>
<comment type="caution">
    <text evidence="9">The sequence shown here is derived from an EMBL/GenBank/DDBJ whole genome shotgun (WGS) entry which is preliminary data.</text>
</comment>
<protein>
    <recommendedName>
        <fullName evidence="3 6">Flagellar basal-body rod protein FlgC</fullName>
    </recommendedName>
</protein>
<evidence type="ECO:0000259" key="8">
    <source>
        <dbReference type="Pfam" id="PF06429"/>
    </source>
</evidence>
<dbReference type="InterPro" id="IPR006299">
    <property type="entry name" value="FlgC"/>
</dbReference>
<accession>A0A0H2MHR5</accession>
<dbReference type="AlphaFoldDB" id="A0A0H2MHR5"/>
<comment type="subcellular location">
    <subcellularLocation>
        <location evidence="1 6">Bacterial flagellum basal body</location>
    </subcellularLocation>
</comment>
<dbReference type="GO" id="GO:0071978">
    <property type="term" value="P:bacterial-type flagellum-dependent swarming motility"/>
    <property type="evidence" value="ECO:0007669"/>
    <property type="project" value="TreeGrafter"/>
</dbReference>
<reference evidence="9 10" key="1">
    <citation type="submission" date="2015-03" db="EMBL/GenBank/DDBJ databases">
        <title>Genome Sequence of Kiloniella spongiae MEBiC09566, isolated from a marine sponge.</title>
        <authorList>
            <person name="Shao Z."/>
            <person name="Wang L."/>
            <person name="Li X."/>
        </authorList>
    </citation>
    <scope>NUCLEOTIDE SEQUENCE [LARGE SCALE GENOMIC DNA]</scope>
    <source>
        <strain evidence="9 10">MEBiC09566</strain>
    </source>
</reference>
<organism evidence="9 10">
    <name type="scientific">Kiloniella spongiae</name>
    <dbReference type="NCBI Taxonomy" id="1489064"/>
    <lineage>
        <taxon>Bacteria</taxon>
        <taxon>Pseudomonadati</taxon>
        <taxon>Pseudomonadota</taxon>
        <taxon>Alphaproteobacteria</taxon>
        <taxon>Rhodospirillales</taxon>
        <taxon>Kiloniellaceae</taxon>
        <taxon>Kiloniella</taxon>
    </lineage>
</organism>
<dbReference type="NCBIfam" id="TIGR01395">
    <property type="entry name" value="FlgC"/>
    <property type="match status" value="1"/>
</dbReference>
<evidence type="ECO:0000256" key="3">
    <source>
        <dbReference type="ARBA" id="ARBA00017941"/>
    </source>
</evidence>
<comment type="subunit">
    <text evidence="5 6">The basal body constitutes a major portion of the flagellar organelle and consists of four rings (L,P,S, and M) mounted on a central rod. The rod consists of about 26 subunits of FlgG in the distal portion, and FlgB, FlgC and FlgF are thought to build up the proximal portion of the rod with about 6 subunits each.</text>
</comment>
<evidence type="ECO:0000313" key="9">
    <source>
        <dbReference type="EMBL" id="KLN60287.1"/>
    </source>
</evidence>
<dbReference type="Proteomes" id="UP000035444">
    <property type="component" value="Unassembled WGS sequence"/>
</dbReference>
<evidence type="ECO:0000256" key="2">
    <source>
        <dbReference type="ARBA" id="ARBA00009677"/>
    </source>
</evidence>
<comment type="similarity">
    <text evidence="2">Belongs to the flagella basal body rod proteins family.</text>
</comment>
<sequence>MSDLYKSMQVSASGMRAQGTRLRIISENIANADSVAQEPGGAPYRRKMVSFGSELNRELGVEKVVVKDVLTDKSEFKREYLPGHPAADEDGYVLQPNVNSLVEMTDMREAQRSFEANLQAIQASKSMLQRTLEILQ</sequence>
<evidence type="ECO:0000259" key="7">
    <source>
        <dbReference type="Pfam" id="PF00460"/>
    </source>
</evidence>
<dbReference type="PANTHER" id="PTHR30435:SF2">
    <property type="entry name" value="FLAGELLAR BASAL-BODY ROD PROTEIN FLGC"/>
    <property type="match status" value="1"/>
</dbReference>
<dbReference type="GO" id="GO:0030694">
    <property type="term" value="C:bacterial-type flagellum basal body, rod"/>
    <property type="evidence" value="ECO:0007669"/>
    <property type="project" value="UniProtKB-UniRule"/>
</dbReference>
<feature type="domain" description="Flagellar basal-body/hook protein C-terminal" evidence="8">
    <location>
        <begin position="90"/>
        <end position="133"/>
    </location>
</feature>
<keyword evidence="9" id="KW-0969">Cilium</keyword>
<name>A0A0H2MHR5_9PROT</name>
<keyword evidence="10" id="KW-1185">Reference proteome</keyword>
<dbReference type="Pfam" id="PF06429">
    <property type="entry name" value="Flg_bbr_C"/>
    <property type="match status" value="1"/>
</dbReference>
<keyword evidence="4 6" id="KW-0975">Bacterial flagellum</keyword>
<dbReference type="OrthoDB" id="9813951at2"/>
<evidence type="ECO:0000256" key="5">
    <source>
        <dbReference type="ARBA" id="ARBA00025933"/>
    </source>
</evidence>
<dbReference type="InterPro" id="IPR001444">
    <property type="entry name" value="Flag_bb_rod_N"/>
</dbReference>
<dbReference type="PATRIC" id="fig|1489064.4.peg.4150"/>
<dbReference type="EMBL" id="LAQL01000008">
    <property type="protein sequence ID" value="KLN60287.1"/>
    <property type="molecule type" value="Genomic_DNA"/>
</dbReference>
<proteinExistence type="inferred from homology"/>
<dbReference type="Pfam" id="PF00460">
    <property type="entry name" value="Flg_bb_rod"/>
    <property type="match status" value="1"/>
</dbReference>
<dbReference type="InterPro" id="IPR010930">
    <property type="entry name" value="Flg_bb/hook_C_dom"/>
</dbReference>
<feature type="domain" description="Flagellar basal body rod protein N-terminal" evidence="7">
    <location>
        <begin position="8"/>
        <end position="33"/>
    </location>
</feature>
<evidence type="ECO:0000256" key="1">
    <source>
        <dbReference type="ARBA" id="ARBA00004117"/>
    </source>
</evidence>
<keyword evidence="9" id="KW-0282">Flagellum</keyword>
<dbReference type="PANTHER" id="PTHR30435">
    <property type="entry name" value="FLAGELLAR PROTEIN"/>
    <property type="match status" value="1"/>
</dbReference>